<dbReference type="Proteomes" id="UP000838756">
    <property type="component" value="Unassembled WGS sequence"/>
</dbReference>
<gene>
    <name evidence="2" type="primary">jg18504</name>
    <name evidence="2" type="ORF">PAEG_LOCUS20105</name>
</gene>
<evidence type="ECO:0000256" key="1">
    <source>
        <dbReference type="SAM" id="Phobius"/>
    </source>
</evidence>
<keyword evidence="3" id="KW-1185">Reference proteome</keyword>
<dbReference type="OrthoDB" id="6416209at2759"/>
<dbReference type="EMBL" id="CAKXAJ010025803">
    <property type="protein sequence ID" value="CAH2244116.1"/>
    <property type="molecule type" value="Genomic_DNA"/>
</dbReference>
<feature type="transmembrane region" description="Helical" evidence="1">
    <location>
        <begin position="69"/>
        <end position="90"/>
    </location>
</feature>
<name>A0A8S4S473_9NEOP</name>
<keyword evidence="1" id="KW-0472">Membrane</keyword>
<sequence length="166" mass="18342">MEHAILEVGVVPVGLRYAGLGDGCAHVRRRALPAPVSIRMPARQPIFFPLQAYRRCADCDKVFIFTTPLYALIKCTGSLAGLALSVTPAVAKYRHYTKNRSTGISTFLTGFAIVFLKTLEKKFSKSSDVYYLALFILNAMTPAIMLRLVPALAMWPFSSENKPKAK</sequence>
<reference evidence="2" key="1">
    <citation type="submission" date="2022-03" db="EMBL/GenBank/DDBJ databases">
        <authorList>
            <person name="Lindestad O."/>
        </authorList>
    </citation>
    <scope>NUCLEOTIDE SEQUENCE</scope>
</reference>
<accession>A0A8S4S473</accession>
<feature type="transmembrane region" description="Helical" evidence="1">
    <location>
        <begin position="131"/>
        <end position="157"/>
    </location>
</feature>
<comment type="caution">
    <text evidence="2">The sequence shown here is derived from an EMBL/GenBank/DDBJ whole genome shotgun (WGS) entry which is preliminary data.</text>
</comment>
<feature type="transmembrane region" description="Helical" evidence="1">
    <location>
        <begin position="102"/>
        <end position="119"/>
    </location>
</feature>
<evidence type="ECO:0000313" key="3">
    <source>
        <dbReference type="Proteomes" id="UP000838756"/>
    </source>
</evidence>
<keyword evidence="1" id="KW-0812">Transmembrane</keyword>
<evidence type="ECO:0000313" key="2">
    <source>
        <dbReference type="EMBL" id="CAH2244116.1"/>
    </source>
</evidence>
<dbReference type="AlphaFoldDB" id="A0A8S4S473"/>
<keyword evidence="1" id="KW-1133">Transmembrane helix</keyword>
<organism evidence="2 3">
    <name type="scientific">Pararge aegeria aegeria</name>
    <dbReference type="NCBI Taxonomy" id="348720"/>
    <lineage>
        <taxon>Eukaryota</taxon>
        <taxon>Metazoa</taxon>
        <taxon>Ecdysozoa</taxon>
        <taxon>Arthropoda</taxon>
        <taxon>Hexapoda</taxon>
        <taxon>Insecta</taxon>
        <taxon>Pterygota</taxon>
        <taxon>Neoptera</taxon>
        <taxon>Endopterygota</taxon>
        <taxon>Lepidoptera</taxon>
        <taxon>Glossata</taxon>
        <taxon>Ditrysia</taxon>
        <taxon>Papilionoidea</taxon>
        <taxon>Nymphalidae</taxon>
        <taxon>Satyrinae</taxon>
        <taxon>Satyrini</taxon>
        <taxon>Parargina</taxon>
        <taxon>Pararge</taxon>
    </lineage>
</organism>
<proteinExistence type="predicted"/>
<protein>
    <submittedName>
        <fullName evidence="2">Jg18504 protein</fullName>
    </submittedName>
</protein>